<organism evidence="2 3">
    <name type="scientific">Oedothorax gibbosus</name>
    <dbReference type="NCBI Taxonomy" id="931172"/>
    <lineage>
        <taxon>Eukaryota</taxon>
        <taxon>Metazoa</taxon>
        <taxon>Ecdysozoa</taxon>
        <taxon>Arthropoda</taxon>
        <taxon>Chelicerata</taxon>
        <taxon>Arachnida</taxon>
        <taxon>Araneae</taxon>
        <taxon>Araneomorphae</taxon>
        <taxon>Entelegynae</taxon>
        <taxon>Araneoidea</taxon>
        <taxon>Linyphiidae</taxon>
        <taxon>Erigoninae</taxon>
        <taxon>Oedothorax</taxon>
    </lineage>
</organism>
<feature type="signal peptide" evidence="1">
    <location>
        <begin position="1"/>
        <end position="19"/>
    </location>
</feature>
<keyword evidence="1" id="KW-0732">Signal</keyword>
<evidence type="ECO:0000313" key="3">
    <source>
        <dbReference type="Proteomes" id="UP000827092"/>
    </source>
</evidence>
<reference evidence="2 3" key="1">
    <citation type="journal article" date="2022" name="Nat. Ecol. Evol.">
        <title>A masculinizing supergene underlies an exaggerated male reproductive morph in a spider.</title>
        <authorList>
            <person name="Hendrickx F."/>
            <person name="De Corte Z."/>
            <person name="Sonet G."/>
            <person name="Van Belleghem S.M."/>
            <person name="Kostlbacher S."/>
            <person name="Vangestel C."/>
        </authorList>
    </citation>
    <scope>NUCLEOTIDE SEQUENCE [LARGE SCALE GENOMIC DNA]</scope>
    <source>
        <tissue evidence="2">Whole body</tissue>
    </source>
</reference>
<name>A0AAV6TYF7_9ARAC</name>
<accession>A0AAV6TYF7</accession>
<comment type="caution">
    <text evidence="2">The sequence shown here is derived from an EMBL/GenBank/DDBJ whole genome shotgun (WGS) entry which is preliminary data.</text>
</comment>
<proteinExistence type="predicted"/>
<dbReference type="Proteomes" id="UP000827092">
    <property type="component" value="Unassembled WGS sequence"/>
</dbReference>
<sequence length="171" mass="18588">MILKIAFFLHSFVLHSAYGAEPTEIQLSCHSPGGVPKVIVAHDINDVMMVCYEYGFQVLSQEEGTHLFTANGTEDMEAYCPQNQLLKSMKWTVMDRKVTSITVVCSSLAEGIGAEEKYYDVTNGNNAGCEDKSGIQKISISHEGREITVRCVGFSIPSAHDFLPPGGIGGP</sequence>
<evidence type="ECO:0000313" key="2">
    <source>
        <dbReference type="EMBL" id="KAG8176507.1"/>
    </source>
</evidence>
<gene>
    <name evidence="2" type="ORF">JTE90_020343</name>
</gene>
<protein>
    <submittedName>
        <fullName evidence="2">Uncharacterized protein</fullName>
    </submittedName>
</protein>
<dbReference type="EMBL" id="JAFNEN010000872">
    <property type="protein sequence ID" value="KAG8176507.1"/>
    <property type="molecule type" value="Genomic_DNA"/>
</dbReference>
<keyword evidence="3" id="KW-1185">Reference proteome</keyword>
<evidence type="ECO:0000256" key="1">
    <source>
        <dbReference type="SAM" id="SignalP"/>
    </source>
</evidence>
<feature type="chain" id="PRO_5043910802" evidence="1">
    <location>
        <begin position="20"/>
        <end position="171"/>
    </location>
</feature>
<dbReference type="AlphaFoldDB" id="A0AAV6TYF7"/>